<evidence type="ECO:0000313" key="1">
    <source>
        <dbReference type="EMBL" id="GAA0256447.1"/>
    </source>
</evidence>
<organism evidence="1 2">
    <name type="scientific">Saccharothrix mutabilis subsp. mutabilis</name>
    <dbReference type="NCBI Taxonomy" id="66855"/>
    <lineage>
        <taxon>Bacteria</taxon>
        <taxon>Bacillati</taxon>
        <taxon>Actinomycetota</taxon>
        <taxon>Actinomycetes</taxon>
        <taxon>Pseudonocardiales</taxon>
        <taxon>Pseudonocardiaceae</taxon>
        <taxon>Saccharothrix</taxon>
    </lineage>
</organism>
<protein>
    <submittedName>
        <fullName evidence="1">Uncharacterized protein</fullName>
    </submittedName>
</protein>
<comment type="caution">
    <text evidence="1">The sequence shown here is derived from an EMBL/GenBank/DDBJ whole genome shotgun (WGS) entry which is preliminary data.</text>
</comment>
<evidence type="ECO:0000313" key="2">
    <source>
        <dbReference type="Proteomes" id="UP001500416"/>
    </source>
</evidence>
<dbReference type="Proteomes" id="UP001500416">
    <property type="component" value="Unassembled WGS sequence"/>
</dbReference>
<dbReference type="RefSeq" id="WP_343938497.1">
    <property type="nucleotide sequence ID" value="NZ_BAAABU010000024.1"/>
</dbReference>
<accession>A0ABP3EC37</accession>
<name>A0ABP3EC37_9PSEU</name>
<keyword evidence="2" id="KW-1185">Reference proteome</keyword>
<dbReference type="EMBL" id="BAAABU010000024">
    <property type="protein sequence ID" value="GAA0256447.1"/>
    <property type="molecule type" value="Genomic_DNA"/>
</dbReference>
<proteinExistence type="predicted"/>
<reference evidence="2" key="1">
    <citation type="journal article" date="2019" name="Int. J. Syst. Evol. Microbiol.">
        <title>The Global Catalogue of Microorganisms (GCM) 10K type strain sequencing project: providing services to taxonomists for standard genome sequencing and annotation.</title>
        <authorList>
            <consortium name="The Broad Institute Genomics Platform"/>
            <consortium name="The Broad Institute Genome Sequencing Center for Infectious Disease"/>
            <person name="Wu L."/>
            <person name="Ma J."/>
        </authorList>
    </citation>
    <scope>NUCLEOTIDE SEQUENCE [LARGE SCALE GENOMIC DNA]</scope>
    <source>
        <strain evidence="2">JCM 3380</strain>
    </source>
</reference>
<gene>
    <name evidence="1" type="ORF">GCM10010492_66720</name>
</gene>
<sequence length="157" mass="17739">MGANEPHSPRSWVDLVVEFPQLKSRPYLVERQNLDSLTEVLKRHKFRLVIANPSLAGADNKEESLLKELTLKLGFSEPGAGSWAAFSDRLWDLQNDRSASPVAVIVENLDQLLHSDLHSFLRCVHNLLSMTEGVGLADPRNDLQVEYFFVGSWLSRK</sequence>